<keyword evidence="2" id="KW-1185">Reference proteome</keyword>
<proteinExistence type="predicted"/>
<protein>
    <submittedName>
        <fullName evidence="1">Uncharacterized protein</fullName>
    </submittedName>
</protein>
<accession>A0A813HHX0</accession>
<feature type="non-terminal residue" evidence="1">
    <location>
        <position position="803"/>
    </location>
</feature>
<dbReference type="OMA" id="SARIWFE"/>
<comment type="caution">
    <text evidence="1">The sequence shown here is derived from an EMBL/GenBank/DDBJ whole genome shotgun (WGS) entry which is preliminary data.</text>
</comment>
<gene>
    <name evidence="1" type="ORF">PGLA1383_LOCUS53344</name>
</gene>
<name>A0A813HHX0_POLGL</name>
<evidence type="ECO:0000313" key="1">
    <source>
        <dbReference type="EMBL" id="CAE8638050.1"/>
    </source>
</evidence>
<organism evidence="1 2">
    <name type="scientific">Polarella glacialis</name>
    <name type="common">Dinoflagellate</name>
    <dbReference type="NCBI Taxonomy" id="89957"/>
    <lineage>
        <taxon>Eukaryota</taxon>
        <taxon>Sar</taxon>
        <taxon>Alveolata</taxon>
        <taxon>Dinophyceae</taxon>
        <taxon>Suessiales</taxon>
        <taxon>Suessiaceae</taxon>
        <taxon>Polarella</taxon>
    </lineage>
</organism>
<dbReference type="AlphaFoldDB" id="A0A813HHX0"/>
<dbReference type="EMBL" id="CAJNNV010031853">
    <property type="protein sequence ID" value="CAE8638050.1"/>
    <property type="molecule type" value="Genomic_DNA"/>
</dbReference>
<reference evidence="1" key="1">
    <citation type="submission" date="2021-02" db="EMBL/GenBank/DDBJ databases">
        <authorList>
            <person name="Dougan E. K."/>
            <person name="Rhodes N."/>
            <person name="Thang M."/>
            <person name="Chan C."/>
        </authorList>
    </citation>
    <scope>NUCLEOTIDE SEQUENCE</scope>
</reference>
<dbReference type="InterPro" id="IPR029063">
    <property type="entry name" value="SAM-dependent_MTases_sf"/>
</dbReference>
<dbReference type="Proteomes" id="UP000654075">
    <property type="component" value="Unassembled WGS sequence"/>
</dbReference>
<sequence>MASSSSSGDVGQTKIVLVTKAEADSKSSEAGGLSSETKLGELPAGISILSFVITDLKPTRWCGQHPLPQTPWILGVGVPILVISLCDGVGGLPIGLLAMGATIYTVAIVSDDCAKETSTRYLENVVHVKNAETVTGPLLRGFLRSFPDGCPILVGGTCPWSGRGDMRPAVFSEVPRVASEIEAEIVALRKSNQVVKFLENTWKMNDDFREKASDYFRGGPVRTQAGEFGYVHRDRAWWGVGTNGNMATMEAKMPVGVTLVEEKGIVRLAEGYFDLPFKPEDVMKRSGKGGMATFSQEFGHLPVNLSKLTQGALRRFEADGRRFPAISYEPQSLMWSKSGTWRPPCPTERASLMMLPHDVVTSVSVDSSEETPQREARQNNLVGNSFHIPSLMMVLILLFQTIQAKGSLLPEPTWAHLEPEFDLQRAVQHAVLQPGLGESWTELIEPTALLASMHGLFLAQALQLDHAVHSQNLPAETLENAARRMTGTMAASFFDDTGIVDSKAGGDSAQASVGTVYSCMGADLAPPKRQPMAAQRVFLGLLANVGRAHTEGLMYFDVKPFTRQELATDIDNIIAEGQCFSGQASKLRGRFGWAATAAYGKCGPGGQASLAQRQYFDAEDDLTPALTATLAYMQFLALLGPPLAAVKVYSDASFEPPMKAKLGYVIFMNDDSRPDRKNRCDPRAADEAVHRPQVADYAVRGFLWRCGSLQPSGTSARIWFEWIDSDSNPSNELSRDGLEDEWTRSQGWDLDTALLPEWHKLAESSCLEILMAFHNPEGALPDFGLARHTLLFLHGAQAQKHSK</sequence>
<evidence type="ECO:0000313" key="2">
    <source>
        <dbReference type="Proteomes" id="UP000654075"/>
    </source>
</evidence>
<dbReference type="OrthoDB" id="409609at2759"/>
<dbReference type="Gene3D" id="3.40.50.150">
    <property type="entry name" value="Vaccinia Virus protein VP39"/>
    <property type="match status" value="1"/>
</dbReference>